<reference evidence="2" key="1">
    <citation type="submission" date="2020-07" db="EMBL/GenBank/DDBJ databases">
        <title>Huge and variable diversity of episymbiotic CPR bacteria and DPANN archaea in groundwater ecosystems.</title>
        <authorList>
            <person name="He C.Y."/>
            <person name="Keren R."/>
            <person name="Whittaker M."/>
            <person name="Farag I.F."/>
            <person name="Doudna J."/>
            <person name="Cate J.H.D."/>
            <person name="Banfield J.F."/>
        </authorList>
    </citation>
    <scope>NUCLEOTIDE SEQUENCE</scope>
    <source>
        <strain evidence="2">NC_groundwater_1813_Pr3_B-0.1um_71_17</strain>
    </source>
</reference>
<feature type="transmembrane region" description="Helical" evidence="1">
    <location>
        <begin position="137"/>
        <end position="160"/>
    </location>
</feature>
<feature type="transmembrane region" description="Helical" evidence="1">
    <location>
        <begin position="204"/>
        <end position="221"/>
    </location>
</feature>
<dbReference type="EMBL" id="JACRIW010000047">
    <property type="protein sequence ID" value="MBI5169243.1"/>
    <property type="molecule type" value="Genomic_DNA"/>
</dbReference>
<keyword evidence="1" id="KW-1133">Transmembrane helix</keyword>
<dbReference type="AlphaFoldDB" id="A0A933W2V1"/>
<gene>
    <name evidence="2" type="ORF">HZA61_07125</name>
</gene>
<protein>
    <recommendedName>
        <fullName evidence="4">Glycosyltransferase RgtA/B/C/D-like domain-containing protein</fullName>
    </recommendedName>
</protein>
<feature type="transmembrane region" description="Helical" evidence="1">
    <location>
        <begin position="318"/>
        <end position="339"/>
    </location>
</feature>
<sequence length="542" mass="57005">MSKVRPKHPAARPGPGAGAALPWGAIAPVAAALLAAWLHRGALNVFFTTDDLILFERVQGVAPHPATLWRVIPGRLWFEGLMPILGTAPFGWHAWNLALHAAVTALTAVWARRLGATPLAAFTAAALFGTNARLRTAVWPVSGVGELLSAALLLVALIALERRTRRGDVVASVSQGLGLFCKETTALAPMVAWLAPPAGEKRRLPVVPLALGLAVWAYVLATRGSTGSLGGEAYAVGVGPHVLDHLLTYTIWSCDLLHLFGGVASPLTPGWGAAGAALLALSVLLAWRSGERAARAGLWLWALALLPVLPLRNAVYDHYLYVPGIGGSVMLAVVLDRALRGAAGSPARAKLAVAGAGVLVFLHFATAGMFLAAAEGARIERVNLPRDGFQRRLEVVRNAAVTLERQLPREETAIVIYDTPESRFVLSVREGGLVGDTTRAAVRQKLLDAVLDQGRGLRALFPQLKSVRLATTVEPADSVALVFVANADGRLLACGKGAEAHLQVAKLWAQSGMADAARAHLAEAEALHPGLLARRSEAGLAP</sequence>
<feature type="transmembrane region" description="Helical" evidence="1">
    <location>
        <begin position="351"/>
        <end position="374"/>
    </location>
</feature>
<comment type="caution">
    <text evidence="2">The sequence shown here is derived from an EMBL/GenBank/DDBJ whole genome shotgun (WGS) entry which is preliminary data.</text>
</comment>
<keyword evidence="1" id="KW-0472">Membrane</keyword>
<proteinExistence type="predicted"/>
<evidence type="ECO:0000256" key="1">
    <source>
        <dbReference type="SAM" id="Phobius"/>
    </source>
</evidence>
<organism evidence="2 3">
    <name type="scientific">Eiseniibacteriota bacterium</name>
    <dbReference type="NCBI Taxonomy" id="2212470"/>
    <lineage>
        <taxon>Bacteria</taxon>
        <taxon>Candidatus Eiseniibacteriota</taxon>
    </lineage>
</organism>
<dbReference type="Proteomes" id="UP000696931">
    <property type="component" value="Unassembled WGS sequence"/>
</dbReference>
<feature type="transmembrane region" description="Helical" evidence="1">
    <location>
        <begin position="294"/>
        <end position="312"/>
    </location>
</feature>
<evidence type="ECO:0000313" key="3">
    <source>
        <dbReference type="Proteomes" id="UP000696931"/>
    </source>
</evidence>
<feature type="transmembrane region" description="Helical" evidence="1">
    <location>
        <begin position="270"/>
        <end position="287"/>
    </location>
</feature>
<evidence type="ECO:0008006" key="4">
    <source>
        <dbReference type="Google" id="ProtNLM"/>
    </source>
</evidence>
<feature type="transmembrane region" description="Helical" evidence="1">
    <location>
        <begin position="20"/>
        <end position="38"/>
    </location>
</feature>
<evidence type="ECO:0000313" key="2">
    <source>
        <dbReference type="EMBL" id="MBI5169243.1"/>
    </source>
</evidence>
<name>A0A933W2V1_UNCEI</name>
<keyword evidence="1" id="KW-0812">Transmembrane</keyword>
<accession>A0A933W2V1</accession>